<evidence type="ECO:0000259" key="14">
    <source>
        <dbReference type="SMART" id="SM00840"/>
    </source>
</evidence>
<dbReference type="EC" id="6.1.1.16" evidence="3"/>
<dbReference type="EMBL" id="CDMZ01004059">
    <property type="protein sequence ID" value="CEM48520.1"/>
    <property type="molecule type" value="Genomic_DNA"/>
</dbReference>
<dbReference type="InterPro" id="IPR024909">
    <property type="entry name" value="Cys-tRNA/MSH_ligase"/>
</dbReference>
<gene>
    <name evidence="15" type="ORF">Cvel_1412</name>
</gene>
<keyword evidence="13" id="KW-0732">Signal</keyword>
<dbReference type="VEuPathDB" id="CryptoDB:Cvel_1412"/>
<sequence length="698" mass="76330">MCLRKLWLGTVVSVVCWWGGAARTESPAFLLHEPLASRVPRRGRRLRRDANRFSVVETADVAATDKKETAKVEARLFNTETRQKDLLRPPVSGGNTYTFYSCGPTIYDTAHIGNFRAFLTYDILKRWLRFLGYGVRHVCNLTDVDDKIINRINREGTNLKALTDKYAELFFEDLKMLNIQPADDYPRATNYVGEMIDMISKLVKEGFAYEAEGGVFFRVSAFSNYGRLTKSVDFSNLKAGAAGAVSGPRIFQQGGGEGESQSASSEDDAALGGGQATEGDGERSSTEDLGTGGGERARESFRDFALWKAYKESDGEVFWESPFGKGRPGWHIECSAMARALLGETVDLHGGGEDLVFPHHENEIAQSEAHSGCRFCNHWVHNGFVTVQSEKMSKSKGNFRTLREVCAAPTVQSAALSVRAFRWLVVSSQYRQPLNFSPESISAARKTLKRLDSLMDSLRGALGEGGEGAELLEEAAEKGEKMGRRLLKTANTQARQFELSLADDLNSPRAAAALFTLVKETERALAFLSDKKTTTSTDRNHSQTGVPSEDSAPPSPTRGGSALEVLLSGMSESKAVLVRMDSVFGVLYSPPQSSIDALVSQAAATGTSLLGVGDAEELREYVCRWSGSDGSGSEALVGQGEEGRRAEGLLRDRSKARKEKDFTTADIIRDELLLLGYVIKDAKEGAVEVWKELVKAPS</sequence>
<dbReference type="InterPro" id="IPR009080">
    <property type="entry name" value="tRNAsynth_Ia_anticodon-bd"/>
</dbReference>
<dbReference type="Pfam" id="PF01406">
    <property type="entry name" value="tRNA-synt_1e"/>
    <property type="match status" value="2"/>
</dbReference>
<evidence type="ECO:0000256" key="10">
    <source>
        <dbReference type="ARBA" id="ARBA00023146"/>
    </source>
</evidence>
<dbReference type="PhylomeDB" id="A0A0G4HVR6"/>
<dbReference type="GO" id="GO:0006423">
    <property type="term" value="P:cysteinyl-tRNA aminoacylation"/>
    <property type="evidence" value="ECO:0007669"/>
    <property type="project" value="InterPro"/>
</dbReference>
<keyword evidence="10" id="KW-0030">Aminoacyl-tRNA synthetase</keyword>
<keyword evidence="9" id="KW-0648">Protein biosynthesis</keyword>
<protein>
    <recommendedName>
        <fullName evidence="3">cysteine--tRNA ligase</fullName>
        <ecNumber evidence="3">6.1.1.16</ecNumber>
    </recommendedName>
    <alternativeName>
        <fullName evidence="11">Cysteinyl-tRNA synthetase</fullName>
    </alternativeName>
</protein>
<dbReference type="GO" id="GO:0004817">
    <property type="term" value="F:cysteine-tRNA ligase activity"/>
    <property type="evidence" value="ECO:0007669"/>
    <property type="project" value="UniProtKB-EC"/>
</dbReference>
<feature type="compositionally biased region" description="Basic and acidic residues" evidence="12">
    <location>
        <begin position="529"/>
        <end position="541"/>
    </location>
</feature>
<accession>A0A0G4HVR6</accession>
<comment type="similarity">
    <text evidence="2">Belongs to the class-I aminoacyl-tRNA synthetase family.</text>
</comment>
<keyword evidence="5" id="KW-0479">Metal-binding</keyword>
<dbReference type="GO" id="GO:0005524">
    <property type="term" value="F:ATP binding"/>
    <property type="evidence" value="ECO:0007669"/>
    <property type="project" value="UniProtKB-KW"/>
</dbReference>
<evidence type="ECO:0000256" key="11">
    <source>
        <dbReference type="ARBA" id="ARBA00031499"/>
    </source>
</evidence>
<evidence type="ECO:0000256" key="5">
    <source>
        <dbReference type="ARBA" id="ARBA00022723"/>
    </source>
</evidence>
<evidence type="ECO:0000313" key="15">
    <source>
        <dbReference type="EMBL" id="CEM48520.1"/>
    </source>
</evidence>
<dbReference type="SUPFAM" id="SSF52374">
    <property type="entry name" value="Nucleotidylyl transferase"/>
    <property type="match status" value="1"/>
</dbReference>
<dbReference type="PANTHER" id="PTHR10890:SF25">
    <property type="entry name" value="CYSTEINE--TRNA LIGASE, CHLOROPLASTIC_MITOCHONDRIAL"/>
    <property type="match status" value="1"/>
</dbReference>
<dbReference type="CDD" id="cd00672">
    <property type="entry name" value="CysRS_core"/>
    <property type="match status" value="1"/>
</dbReference>
<dbReference type="PRINTS" id="PR00983">
    <property type="entry name" value="TRNASYNTHCYS"/>
</dbReference>
<dbReference type="Gene3D" id="3.40.50.620">
    <property type="entry name" value="HUPs"/>
    <property type="match status" value="1"/>
</dbReference>
<dbReference type="InterPro" id="IPR015273">
    <property type="entry name" value="Cys-tRNA-synt_Ia_DALR"/>
</dbReference>
<organism evidence="15">
    <name type="scientific">Chromera velia CCMP2878</name>
    <dbReference type="NCBI Taxonomy" id="1169474"/>
    <lineage>
        <taxon>Eukaryota</taxon>
        <taxon>Sar</taxon>
        <taxon>Alveolata</taxon>
        <taxon>Colpodellida</taxon>
        <taxon>Chromeraceae</taxon>
        <taxon>Chromera</taxon>
    </lineage>
</organism>
<dbReference type="InterPro" id="IPR056411">
    <property type="entry name" value="CysS_C"/>
</dbReference>
<evidence type="ECO:0000256" key="4">
    <source>
        <dbReference type="ARBA" id="ARBA00022598"/>
    </source>
</evidence>
<dbReference type="InterPro" id="IPR015803">
    <property type="entry name" value="Cys-tRNA-ligase"/>
</dbReference>
<proteinExistence type="inferred from homology"/>
<keyword evidence="6" id="KW-0547">Nucleotide-binding</keyword>
<feature type="domain" description="Cysteinyl-tRNA synthetase class Ia DALR" evidence="14">
    <location>
        <begin position="496"/>
        <end position="595"/>
    </location>
</feature>
<evidence type="ECO:0000256" key="13">
    <source>
        <dbReference type="SAM" id="SignalP"/>
    </source>
</evidence>
<dbReference type="Pfam" id="PF23493">
    <property type="entry name" value="CysS_C"/>
    <property type="match status" value="1"/>
</dbReference>
<evidence type="ECO:0000256" key="9">
    <source>
        <dbReference type="ARBA" id="ARBA00022917"/>
    </source>
</evidence>
<dbReference type="SMART" id="SM00840">
    <property type="entry name" value="DALR_2"/>
    <property type="match status" value="1"/>
</dbReference>
<evidence type="ECO:0000256" key="7">
    <source>
        <dbReference type="ARBA" id="ARBA00022833"/>
    </source>
</evidence>
<name>A0A0G4HVR6_9ALVE</name>
<dbReference type="Pfam" id="PF09190">
    <property type="entry name" value="DALR_2"/>
    <property type="match status" value="1"/>
</dbReference>
<dbReference type="AlphaFoldDB" id="A0A0G4HVR6"/>
<dbReference type="PANTHER" id="PTHR10890">
    <property type="entry name" value="CYSTEINYL-TRNA SYNTHETASE"/>
    <property type="match status" value="1"/>
</dbReference>
<reference evidence="15" key="1">
    <citation type="submission" date="2014-11" db="EMBL/GenBank/DDBJ databases">
        <authorList>
            <person name="Otto D Thomas"/>
            <person name="Naeem Raeece"/>
        </authorList>
    </citation>
    <scope>NUCLEOTIDE SEQUENCE</scope>
</reference>
<keyword evidence="4" id="KW-0436">Ligase</keyword>
<evidence type="ECO:0000256" key="6">
    <source>
        <dbReference type="ARBA" id="ARBA00022741"/>
    </source>
</evidence>
<feature type="region of interest" description="Disordered" evidence="12">
    <location>
        <begin position="529"/>
        <end position="562"/>
    </location>
</feature>
<comment type="cofactor">
    <cofactor evidence="1">
        <name>Zn(2+)</name>
        <dbReference type="ChEBI" id="CHEBI:29105"/>
    </cofactor>
</comment>
<dbReference type="SUPFAM" id="SSF47323">
    <property type="entry name" value="Anticodon-binding domain of a subclass of class I aminoacyl-tRNA synthetases"/>
    <property type="match status" value="1"/>
</dbReference>
<feature type="chain" id="PRO_5005192427" description="cysteine--tRNA ligase" evidence="13">
    <location>
        <begin position="23"/>
        <end position="698"/>
    </location>
</feature>
<evidence type="ECO:0000256" key="8">
    <source>
        <dbReference type="ARBA" id="ARBA00022840"/>
    </source>
</evidence>
<evidence type="ECO:0000256" key="1">
    <source>
        <dbReference type="ARBA" id="ARBA00001947"/>
    </source>
</evidence>
<dbReference type="HAMAP" id="MF_00041">
    <property type="entry name" value="Cys_tRNA_synth"/>
    <property type="match status" value="1"/>
</dbReference>
<feature type="region of interest" description="Disordered" evidence="12">
    <location>
        <begin position="248"/>
        <end position="297"/>
    </location>
</feature>
<dbReference type="GO" id="GO:0046872">
    <property type="term" value="F:metal ion binding"/>
    <property type="evidence" value="ECO:0007669"/>
    <property type="project" value="UniProtKB-KW"/>
</dbReference>
<keyword evidence="8" id="KW-0067">ATP-binding</keyword>
<evidence type="ECO:0000256" key="12">
    <source>
        <dbReference type="SAM" id="MobiDB-lite"/>
    </source>
</evidence>
<dbReference type="GO" id="GO:0005737">
    <property type="term" value="C:cytoplasm"/>
    <property type="evidence" value="ECO:0007669"/>
    <property type="project" value="InterPro"/>
</dbReference>
<feature type="signal peptide" evidence="13">
    <location>
        <begin position="1"/>
        <end position="22"/>
    </location>
</feature>
<keyword evidence="7" id="KW-0862">Zinc</keyword>
<evidence type="ECO:0000256" key="2">
    <source>
        <dbReference type="ARBA" id="ARBA00005594"/>
    </source>
</evidence>
<dbReference type="InterPro" id="IPR014729">
    <property type="entry name" value="Rossmann-like_a/b/a_fold"/>
</dbReference>
<evidence type="ECO:0000256" key="3">
    <source>
        <dbReference type="ARBA" id="ARBA00012832"/>
    </source>
</evidence>
<dbReference type="Gene3D" id="1.20.120.1910">
    <property type="entry name" value="Cysteine-tRNA ligase, C-terminal anti-codon recognition domain"/>
    <property type="match status" value="1"/>
</dbReference>
<dbReference type="InterPro" id="IPR032678">
    <property type="entry name" value="tRNA-synt_1_cat_dom"/>
</dbReference>